<protein>
    <submittedName>
        <fullName evidence="1">Uncharacterized protein</fullName>
    </submittedName>
</protein>
<gene>
    <name evidence="1" type="ORF">HDA44_007424</name>
</gene>
<accession>A0A841E0N1</accession>
<reference evidence="1 2" key="1">
    <citation type="submission" date="2020-08" db="EMBL/GenBank/DDBJ databases">
        <title>Sequencing the genomes of 1000 actinobacteria strains.</title>
        <authorList>
            <person name="Klenk H.-P."/>
        </authorList>
    </citation>
    <scope>NUCLEOTIDE SEQUENCE [LARGE SCALE GENOMIC DNA]</scope>
    <source>
        <strain evidence="1 2">DSM 17294</strain>
    </source>
</reference>
<dbReference type="RefSeq" id="WP_184845103.1">
    <property type="nucleotide sequence ID" value="NZ_BAAAVN010000031.1"/>
</dbReference>
<dbReference type="AlphaFoldDB" id="A0A841E0N1"/>
<name>A0A841E0N1_9ACTN</name>
<dbReference type="Proteomes" id="UP000558997">
    <property type="component" value="Unassembled WGS sequence"/>
</dbReference>
<dbReference type="EMBL" id="JACHNF010000002">
    <property type="protein sequence ID" value="MBB5984009.1"/>
    <property type="molecule type" value="Genomic_DNA"/>
</dbReference>
<comment type="caution">
    <text evidence="1">The sequence shown here is derived from an EMBL/GenBank/DDBJ whole genome shotgun (WGS) entry which is preliminary data.</text>
</comment>
<sequence>MTQPEAPVKTTYRIGEYETCTATKDGVRCVLYADHDQASGAGPVKHIGHNPVLRISRVWWT</sequence>
<proteinExistence type="predicted"/>
<organism evidence="1 2">
    <name type="scientific">Kribbella solani</name>
    <dbReference type="NCBI Taxonomy" id="236067"/>
    <lineage>
        <taxon>Bacteria</taxon>
        <taxon>Bacillati</taxon>
        <taxon>Actinomycetota</taxon>
        <taxon>Actinomycetes</taxon>
        <taxon>Propionibacteriales</taxon>
        <taxon>Kribbellaceae</taxon>
        <taxon>Kribbella</taxon>
    </lineage>
</organism>
<evidence type="ECO:0000313" key="2">
    <source>
        <dbReference type="Proteomes" id="UP000558997"/>
    </source>
</evidence>
<evidence type="ECO:0000313" key="1">
    <source>
        <dbReference type="EMBL" id="MBB5984009.1"/>
    </source>
</evidence>
<keyword evidence="2" id="KW-1185">Reference proteome</keyword>